<gene>
    <name evidence="2" type="ORF">S40285_10348</name>
</gene>
<proteinExistence type="predicted"/>
<evidence type="ECO:0000313" key="2">
    <source>
        <dbReference type="EMBL" id="KFA69698.1"/>
    </source>
</evidence>
<protein>
    <submittedName>
        <fullName evidence="2">Uncharacterized protein</fullName>
    </submittedName>
</protein>
<sequence>MATETVVMIKSILKPTRPVEVDWVNVPGSMLRQSSNESSTTSSRNGSDKSNGSGDDASSDRLARDESIQSRHVSDATTTDGIPKKAAKRVTFPKVPWSVIVYEPLESETDSFSHDGDSDANSEDVTNARRGLITSGSHIELRDEAKFRAGSTSQTGHRDLGAISRRHYNHDALLSARLTARDHLRVNFAGVSVAPEVLFDFDIPSTSCRCFEIGADDCYRGSKDSPDSVVRHVNGVPLVEPSTMSPSFYVNLPVISPLDPMSLIMLPSLDMDVASGLPGTRFPSTSTPFVRGGRGSP</sequence>
<dbReference type="OrthoDB" id="10448702at2759"/>
<feature type="region of interest" description="Disordered" evidence="1">
    <location>
        <begin position="109"/>
        <end position="133"/>
    </location>
</feature>
<accession>A0A084R0G3</accession>
<reference evidence="2 3" key="1">
    <citation type="journal article" date="2014" name="BMC Genomics">
        <title>Comparative genome sequencing reveals chemotype-specific gene clusters in the toxigenic black mold Stachybotrys.</title>
        <authorList>
            <person name="Semeiks J."/>
            <person name="Borek D."/>
            <person name="Otwinowski Z."/>
            <person name="Grishin N.V."/>
        </authorList>
    </citation>
    <scope>NUCLEOTIDE SEQUENCE [LARGE SCALE GENOMIC DNA]</scope>
    <source>
        <strain evidence="2 3">IBT 40285</strain>
    </source>
</reference>
<feature type="compositionally biased region" description="Basic and acidic residues" evidence="1">
    <location>
        <begin position="58"/>
        <end position="74"/>
    </location>
</feature>
<keyword evidence="3" id="KW-1185">Reference proteome</keyword>
<evidence type="ECO:0000313" key="3">
    <source>
        <dbReference type="Proteomes" id="UP000028524"/>
    </source>
</evidence>
<name>A0A084R0G3_STAC4</name>
<organism evidence="2 3">
    <name type="scientific">Stachybotrys chlorohalonatus (strain IBT 40285)</name>
    <dbReference type="NCBI Taxonomy" id="1283841"/>
    <lineage>
        <taxon>Eukaryota</taxon>
        <taxon>Fungi</taxon>
        <taxon>Dikarya</taxon>
        <taxon>Ascomycota</taxon>
        <taxon>Pezizomycotina</taxon>
        <taxon>Sordariomycetes</taxon>
        <taxon>Hypocreomycetidae</taxon>
        <taxon>Hypocreales</taxon>
        <taxon>Stachybotryaceae</taxon>
        <taxon>Stachybotrys</taxon>
    </lineage>
</organism>
<dbReference type="HOGENOM" id="CLU_937421_0_0_1"/>
<dbReference type="EMBL" id="KL659381">
    <property type="protein sequence ID" value="KFA69698.1"/>
    <property type="molecule type" value="Genomic_DNA"/>
</dbReference>
<evidence type="ECO:0000256" key="1">
    <source>
        <dbReference type="SAM" id="MobiDB-lite"/>
    </source>
</evidence>
<dbReference type="InParanoid" id="A0A084R0G3"/>
<dbReference type="Proteomes" id="UP000028524">
    <property type="component" value="Unassembled WGS sequence"/>
</dbReference>
<feature type="compositionally biased region" description="Low complexity" evidence="1">
    <location>
        <begin position="34"/>
        <end position="50"/>
    </location>
</feature>
<dbReference type="AlphaFoldDB" id="A0A084R0G3"/>
<feature type="region of interest" description="Disordered" evidence="1">
    <location>
        <begin position="29"/>
        <end position="80"/>
    </location>
</feature>